<name>X1S4S1_9ZZZZ</name>
<evidence type="ECO:0000313" key="1">
    <source>
        <dbReference type="EMBL" id="GAI74136.1"/>
    </source>
</evidence>
<gene>
    <name evidence="1" type="ORF">S12H4_23995</name>
</gene>
<accession>X1S4S1</accession>
<comment type="caution">
    <text evidence="1">The sequence shown here is derived from an EMBL/GenBank/DDBJ whole genome shotgun (WGS) entry which is preliminary data.</text>
</comment>
<organism evidence="1">
    <name type="scientific">marine sediment metagenome</name>
    <dbReference type="NCBI Taxonomy" id="412755"/>
    <lineage>
        <taxon>unclassified sequences</taxon>
        <taxon>metagenomes</taxon>
        <taxon>ecological metagenomes</taxon>
    </lineage>
</organism>
<reference evidence="1" key="1">
    <citation type="journal article" date="2014" name="Front. Microbiol.">
        <title>High frequency of phylogenetically diverse reductive dehalogenase-homologous genes in deep subseafloor sedimentary metagenomes.</title>
        <authorList>
            <person name="Kawai M."/>
            <person name="Futagami T."/>
            <person name="Toyoda A."/>
            <person name="Takaki Y."/>
            <person name="Nishi S."/>
            <person name="Hori S."/>
            <person name="Arai W."/>
            <person name="Tsubouchi T."/>
            <person name="Morono Y."/>
            <person name="Uchiyama I."/>
            <person name="Ito T."/>
            <person name="Fujiyama A."/>
            <person name="Inagaki F."/>
            <person name="Takami H."/>
        </authorList>
    </citation>
    <scope>NUCLEOTIDE SEQUENCE</scope>
    <source>
        <strain evidence="1">Expedition CK06-06</strain>
    </source>
</reference>
<protein>
    <submittedName>
        <fullName evidence="1">Uncharacterized protein</fullName>
    </submittedName>
</protein>
<sequence length="68" mass="7767">GLNSPLAILSAGVEIVYTTPKDKKTKLVRKYRAQYSSFDKLEDLLKYQIDIIGEKYKLENIISIKFTG</sequence>
<dbReference type="EMBL" id="BARW01012889">
    <property type="protein sequence ID" value="GAI74136.1"/>
    <property type="molecule type" value="Genomic_DNA"/>
</dbReference>
<dbReference type="AlphaFoldDB" id="X1S4S1"/>
<feature type="non-terminal residue" evidence="1">
    <location>
        <position position="1"/>
    </location>
</feature>
<proteinExistence type="predicted"/>